<organism evidence="3 4">
    <name type="scientific">Enorma massiliensis</name>
    <dbReference type="NCBI Taxonomy" id="1472761"/>
    <lineage>
        <taxon>Bacteria</taxon>
        <taxon>Bacillati</taxon>
        <taxon>Actinomycetota</taxon>
        <taxon>Coriobacteriia</taxon>
        <taxon>Coriobacteriales</taxon>
        <taxon>Coriobacteriaceae</taxon>
        <taxon>Enorma</taxon>
    </lineage>
</organism>
<dbReference type="SUPFAM" id="SSF46548">
    <property type="entry name" value="alpha-helical ferredoxin"/>
    <property type="match status" value="1"/>
</dbReference>
<dbReference type="Pfam" id="PF07992">
    <property type="entry name" value="Pyr_redox_2"/>
    <property type="match status" value="1"/>
</dbReference>
<evidence type="ECO:0000313" key="4">
    <source>
        <dbReference type="Proteomes" id="UP000196560"/>
    </source>
</evidence>
<comment type="caution">
    <text evidence="3">The sequence shown here is derived from an EMBL/GenBank/DDBJ whole genome shotgun (WGS) entry which is preliminary data.</text>
</comment>
<dbReference type="STRING" id="1118060.GCA_000311845_00142"/>
<gene>
    <name evidence="3" type="ORF">B5G21_06405</name>
</gene>
<dbReference type="GO" id="GO:0051536">
    <property type="term" value="F:iron-sulfur cluster binding"/>
    <property type="evidence" value="ECO:0007669"/>
    <property type="project" value="InterPro"/>
</dbReference>
<dbReference type="EMBL" id="NFHO01000006">
    <property type="protein sequence ID" value="OUN42829.1"/>
    <property type="molecule type" value="Genomic_DNA"/>
</dbReference>
<evidence type="ECO:0000259" key="1">
    <source>
        <dbReference type="Pfam" id="PF07992"/>
    </source>
</evidence>
<protein>
    <submittedName>
        <fullName evidence="3">Glutamate synthase (NADPH), homotetrameric</fullName>
    </submittedName>
</protein>
<feature type="domain" description="FAD/NAD(P)-binding" evidence="1">
    <location>
        <begin position="146"/>
        <end position="453"/>
    </location>
</feature>
<dbReference type="Gene3D" id="3.40.50.720">
    <property type="entry name" value="NAD(P)-binding Rossmann-like Domain"/>
    <property type="match status" value="1"/>
</dbReference>
<dbReference type="Gene3D" id="3.50.50.60">
    <property type="entry name" value="FAD/NAD(P)-binding domain"/>
    <property type="match status" value="2"/>
</dbReference>
<dbReference type="eggNOG" id="COG0493">
    <property type="taxonomic scope" value="Bacteria"/>
</dbReference>
<dbReference type="PANTHER" id="PTHR42783">
    <property type="entry name" value="GLUTAMATE SYNTHASE [NADPH] SMALL CHAIN"/>
    <property type="match status" value="1"/>
</dbReference>
<dbReference type="PRINTS" id="PR00419">
    <property type="entry name" value="ADXRDTASE"/>
</dbReference>
<dbReference type="RefSeq" id="WP_019127472.1">
    <property type="nucleotide sequence ID" value="NZ_CALUIC010000004.1"/>
</dbReference>
<dbReference type="InterPro" id="IPR036188">
    <property type="entry name" value="FAD/NAD-bd_sf"/>
</dbReference>
<evidence type="ECO:0000259" key="2">
    <source>
        <dbReference type="Pfam" id="PF14691"/>
    </source>
</evidence>
<feature type="domain" description="Dihydroprymidine dehydrogenase" evidence="2">
    <location>
        <begin position="25"/>
        <end position="133"/>
    </location>
</feature>
<proteinExistence type="predicted"/>
<dbReference type="NCBIfam" id="TIGR01316">
    <property type="entry name" value="gltA"/>
    <property type="match status" value="1"/>
</dbReference>
<dbReference type="InterPro" id="IPR006004">
    <property type="entry name" value="SudA-like"/>
</dbReference>
<dbReference type="Gene3D" id="1.10.1060.10">
    <property type="entry name" value="Alpha-helical ferredoxin"/>
    <property type="match status" value="1"/>
</dbReference>
<dbReference type="Proteomes" id="UP000196560">
    <property type="component" value="Unassembled WGS sequence"/>
</dbReference>
<dbReference type="SUPFAM" id="SSF51971">
    <property type="entry name" value="Nucleotide-binding domain"/>
    <property type="match status" value="1"/>
</dbReference>
<dbReference type="InterPro" id="IPR028261">
    <property type="entry name" value="DPD_II"/>
</dbReference>
<dbReference type="InterPro" id="IPR009051">
    <property type="entry name" value="Helical_ferredxn"/>
</dbReference>
<sequence>MPEVKYRPNIGAPRTPANEEPAEERAHDFRPVDTGYTKADAIAEANRCLDCKKPLCMDGCPVGVHIPQFIEKIREEDWAGALATIKADNLLPSVCGRVCPQENQCEGKCILGRKGEPVAIGQLERMLGDMADEVGEAPECKPSNGKKVAIVGSGPSGIACAGELAREGFDVTVFEAFFTGGGVLTYGIPEFRLPKDIVKREIKGLEELGVHFEYNSVAGRLFDADELFNEDGFDALYLAVGAGLPRFLHVDGENLPGVYCANEYLTRTNLMKAYEFPEYDTPIRHGKNVVVFGGGNVAMDAARTALRLGAEKVTLAYRRTEAEMPARRAEIHHAKEEGVEILELCNPLRFLPGPDGFVSTIELQRMELGEPDASGRRRPIPIQDSEFAIPCDVAVTAIGTRANPFAKLCADVELNRWGLIETDENGRTSNPRVWAGGDIVTGAATVILAMGAGKKAAADIKEKLLGEEA</sequence>
<reference evidence="4" key="1">
    <citation type="submission" date="2017-04" db="EMBL/GenBank/DDBJ databases">
        <title>Function of individual gut microbiota members based on whole genome sequencing of pure cultures obtained from chicken caecum.</title>
        <authorList>
            <person name="Medvecky M."/>
            <person name="Cejkova D."/>
            <person name="Polansky O."/>
            <person name="Karasova D."/>
            <person name="Kubasova T."/>
            <person name="Cizek A."/>
            <person name="Rychlik I."/>
        </authorList>
    </citation>
    <scope>NUCLEOTIDE SEQUENCE [LARGE SCALE GENOMIC DNA]</scope>
    <source>
        <strain evidence="4">An70</strain>
    </source>
</reference>
<dbReference type="GeneID" id="98652464"/>
<dbReference type="PANTHER" id="PTHR42783:SF3">
    <property type="entry name" value="GLUTAMATE SYNTHASE [NADPH] SMALL CHAIN-RELATED"/>
    <property type="match status" value="1"/>
</dbReference>
<name>A0A1Y3U8V0_9ACTN</name>
<evidence type="ECO:0000313" key="3">
    <source>
        <dbReference type="EMBL" id="OUN42829.1"/>
    </source>
</evidence>
<dbReference type="InterPro" id="IPR023753">
    <property type="entry name" value="FAD/NAD-binding_dom"/>
</dbReference>
<dbReference type="AlphaFoldDB" id="A0A1Y3U8V0"/>
<keyword evidence="4" id="KW-1185">Reference proteome</keyword>
<dbReference type="GO" id="GO:0016491">
    <property type="term" value="F:oxidoreductase activity"/>
    <property type="evidence" value="ECO:0007669"/>
    <property type="project" value="InterPro"/>
</dbReference>
<dbReference type="Pfam" id="PF14691">
    <property type="entry name" value="Fer4_20"/>
    <property type="match status" value="1"/>
</dbReference>
<accession>A0A1Y3U8V0</accession>